<dbReference type="PANTHER" id="PTHR45825:SF11">
    <property type="entry name" value="ALPHA AMYLASE DOMAIN-CONTAINING PROTEIN"/>
    <property type="match status" value="1"/>
</dbReference>
<dbReference type="Proteomes" id="UP000594638">
    <property type="component" value="Unassembled WGS sequence"/>
</dbReference>
<keyword evidence="9" id="KW-1185">Reference proteome</keyword>
<keyword evidence="3" id="KW-0328">Glycosyltransferase</keyword>
<dbReference type="PROSITE" id="PS50096">
    <property type="entry name" value="IQ"/>
    <property type="match status" value="1"/>
</dbReference>
<dbReference type="GO" id="GO:0016757">
    <property type="term" value="F:glycosyltransferase activity"/>
    <property type="evidence" value="ECO:0007669"/>
    <property type="project" value="UniProtKB-KW"/>
</dbReference>
<evidence type="ECO:0000313" key="8">
    <source>
        <dbReference type="EMBL" id="CAA2959801.1"/>
    </source>
</evidence>
<evidence type="ECO:0000256" key="2">
    <source>
        <dbReference type="ARBA" id="ARBA00004727"/>
    </source>
</evidence>
<dbReference type="GO" id="GO:0009507">
    <property type="term" value="C:chloroplast"/>
    <property type="evidence" value="ECO:0007669"/>
    <property type="project" value="TreeGrafter"/>
</dbReference>
<dbReference type="Gene3D" id="3.40.50.2000">
    <property type="entry name" value="Glycogen Phosphorylase B"/>
    <property type="match status" value="1"/>
</dbReference>
<dbReference type="SUPFAM" id="SSF53756">
    <property type="entry name" value="UDP-Glycosyltransferase/glycogen phosphorylase"/>
    <property type="match status" value="1"/>
</dbReference>
<comment type="pathway">
    <text evidence="2">Glycan biosynthesis; starch biosynthesis.</text>
</comment>
<dbReference type="AlphaFoldDB" id="A0A8S0Q4R6"/>
<evidence type="ECO:0000256" key="3">
    <source>
        <dbReference type="ARBA" id="ARBA00022676"/>
    </source>
</evidence>
<dbReference type="OrthoDB" id="776767at2759"/>
<keyword evidence="6" id="KW-0035">Amyloplast</keyword>
<comment type="subcellular location">
    <subcellularLocation>
        <location evidence="1">Plastid</location>
        <location evidence="1">Amyloplast</location>
    </subcellularLocation>
</comment>
<reference evidence="8 9" key="1">
    <citation type="submission" date="2019-12" db="EMBL/GenBank/DDBJ databases">
        <authorList>
            <person name="Alioto T."/>
            <person name="Alioto T."/>
            <person name="Gomez Garrido J."/>
        </authorList>
    </citation>
    <scope>NUCLEOTIDE SEQUENCE [LARGE SCALE GENOMIC DNA]</scope>
</reference>
<gene>
    <name evidence="8" type="ORF">OLEA9_A094644</name>
</gene>
<feature type="domain" description="Starch synthase catalytic" evidence="7">
    <location>
        <begin position="92"/>
        <end position="160"/>
    </location>
</feature>
<dbReference type="GO" id="GO:0009501">
    <property type="term" value="C:amyloplast"/>
    <property type="evidence" value="ECO:0007669"/>
    <property type="project" value="UniProtKB-SubCell"/>
</dbReference>
<evidence type="ECO:0000256" key="6">
    <source>
        <dbReference type="ARBA" id="ARBA00023234"/>
    </source>
</evidence>
<accession>A0A8S0Q4R6</accession>
<evidence type="ECO:0000256" key="5">
    <source>
        <dbReference type="ARBA" id="ARBA00022922"/>
    </source>
</evidence>
<name>A0A8S0Q4R6_OLEEU</name>
<dbReference type="InterPro" id="IPR013534">
    <property type="entry name" value="Starch_synth_cat_dom"/>
</dbReference>
<keyword evidence="5" id="KW-0750">Starch biosynthesis</keyword>
<keyword evidence="4" id="KW-0808">Transferase</keyword>
<dbReference type="EMBL" id="CACTIH010000346">
    <property type="protein sequence ID" value="CAA2959801.1"/>
    <property type="molecule type" value="Genomic_DNA"/>
</dbReference>
<evidence type="ECO:0000256" key="4">
    <source>
        <dbReference type="ARBA" id="ARBA00022679"/>
    </source>
</evidence>
<organism evidence="8 9">
    <name type="scientific">Olea europaea subsp. europaea</name>
    <dbReference type="NCBI Taxonomy" id="158383"/>
    <lineage>
        <taxon>Eukaryota</taxon>
        <taxon>Viridiplantae</taxon>
        <taxon>Streptophyta</taxon>
        <taxon>Embryophyta</taxon>
        <taxon>Tracheophyta</taxon>
        <taxon>Spermatophyta</taxon>
        <taxon>Magnoliopsida</taxon>
        <taxon>eudicotyledons</taxon>
        <taxon>Gunneridae</taxon>
        <taxon>Pentapetalae</taxon>
        <taxon>asterids</taxon>
        <taxon>lamiids</taxon>
        <taxon>Lamiales</taxon>
        <taxon>Oleaceae</taxon>
        <taxon>Oleeae</taxon>
        <taxon>Olea</taxon>
    </lineage>
</organism>
<dbReference type="PANTHER" id="PTHR45825">
    <property type="entry name" value="GRANULE-BOUND STARCH SYNTHASE 1, CHLOROPLASTIC/AMYLOPLASTIC"/>
    <property type="match status" value="1"/>
</dbReference>
<dbReference type="Gramene" id="OE9A094644T1">
    <property type="protein sequence ID" value="OE9A094644C1"/>
    <property type="gene ID" value="OE9A094644"/>
</dbReference>
<evidence type="ECO:0000313" key="9">
    <source>
        <dbReference type="Proteomes" id="UP000594638"/>
    </source>
</evidence>
<proteinExistence type="predicted"/>
<evidence type="ECO:0000259" key="7">
    <source>
        <dbReference type="Pfam" id="PF08323"/>
    </source>
</evidence>
<protein>
    <submittedName>
        <fullName evidence="8">Soluble starch synthase 1, chloroplastic amyloplastic</fullName>
    </submittedName>
</protein>
<evidence type="ECO:0000256" key="1">
    <source>
        <dbReference type="ARBA" id="ARBA00004602"/>
    </source>
</evidence>
<comment type="caution">
    <text evidence="8">The sequence shown here is derived from an EMBL/GenBank/DDBJ whole genome shotgun (WGS) entry which is preliminary data.</text>
</comment>
<keyword evidence="6" id="KW-0934">Plastid</keyword>
<dbReference type="Pfam" id="PF08323">
    <property type="entry name" value="Glyco_transf_5"/>
    <property type="match status" value="1"/>
</dbReference>
<sequence length="162" mass="18385">MGNKGGGWFSTVKKVFKNYTKNLPKKKARQALCALKGFIRLQALVRGNNVRKHVQAGAHARRLQLVHDEFQNKLEKERRIKPEGKKERTLAYALAYQGVEPAATYKYLGLPPESYRALEWVFPTWARTRALDTGEAVNVLKVAIVTADMIMTVSQNCVREEV</sequence>
<dbReference type="GO" id="GO:0019252">
    <property type="term" value="P:starch biosynthetic process"/>
    <property type="evidence" value="ECO:0007669"/>
    <property type="project" value="UniProtKB-KW"/>
</dbReference>